<dbReference type="EMBL" id="CP042997">
    <property type="protein sequence ID" value="QEH36351.1"/>
    <property type="molecule type" value="Genomic_DNA"/>
</dbReference>
<dbReference type="KEGG" id="agv:OJF2_49120"/>
<reference evidence="1 2" key="1">
    <citation type="submission" date="2019-08" db="EMBL/GenBank/DDBJ databases">
        <title>Deep-cultivation of Planctomycetes and their phenomic and genomic characterization uncovers novel biology.</title>
        <authorList>
            <person name="Wiegand S."/>
            <person name="Jogler M."/>
            <person name="Boedeker C."/>
            <person name="Pinto D."/>
            <person name="Vollmers J."/>
            <person name="Rivas-Marin E."/>
            <person name="Kohn T."/>
            <person name="Peeters S.H."/>
            <person name="Heuer A."/>
            <person name="Rast P."/>
            <person name="Oberbeckmann S."/>
            <person name="Bunk B."/>
            <person name="Jeske O."/>
            <person name="Meyerdierks A."/>
            <person name="Storesund J.E."/>
            <person name="Kallscheuer N."/>
            <person name="Luecker S."/>
            <person name="Lage O.M."/>
            <person name="Pohl T."/>
            <person name="Merkel B.J."/>
            <person name="Hornburger P."/>
            <person name="Mueller R.-W."/>
            <person name="Bruemmer F."/>
            <person name="Labrenz M."/>
            <person name="Spormann A.M."/>
            <person name="Op den Camp H."/>
            <person name="Overmann J."/>
            <person name="Amann R."/>
            <person name="Jetten M.S.M."/>
            <person name="Mascher T."/>
            <person name="Medema M.H."/>
            <person name="Devos D.P."/>
            <person name="Kaster A.-K."/>
            <person name="Ovreas L."/>
            <person name="Rohde M."/>
            <person name="Galperin M.Y."/>
            <person name="Jogler C."/>
        </authorList>
    </citation>
    <scope>NUCLEOTIDE SEQUENCE [LARGE SCALE GENOMIC DNA]</scope>
    <source>
        <strain evidence="1 2">OJF2</strain>
    </source>
</reference>
<keyword evidence="2" id="KW-1185">Reference proteome</keyword>
<organism evidence="1 2">
    <name type="scientific">Aquisphaera giovannonii</name>
    <dbReference type="NCBI Taxonomy" id="406548"/>
    <lineage>
        <taxon>Bacteria</taxon>
        <taxon>Pseudomonadati</taxon>
        <taxon>Planctomycetota</taxon>
        <taxon>Planctomycetia</taxon>
        <taxon>Isosphaerales</taxon>
        <taxon>Isosphaeraceae</taxon>
        <taxon>Aquisphaera</taxon>
    </lineage>
</organism>
<sequence>MSDLQASGEVEIYLEGDYIPSDYFDGPQVFHESDAVVTFENGKVRISPNVKSCDYDHDAIRAWIARINYMLELRQVISTALYTFNGLAKVKVFADGHRVHDVSAETRIIVRPRVMATGVTLIPGSPQAEDPREMERVAHRTFMERGLRHVSNELAGKLIRSFSRARKDPSNLLVHLYEIRDAVGQFFGGEKGVREKLGVTRAEWSRFGQLANDAPVSESRHRGTHIELRPASEEEKLAAMGFARRLIEAYFLYLEETPS</sequence>
<dbReference type="AlphaFoldDB" id="A0A5B9W8L0"/>
<protein>
    <recommendedName>
        <fullName evidence="3">ApeA N-terminal domain-containing protein</fullName>
    </recommendedName>
</protein>
<evidence type="ECO:0000313" key="1">
    <source>
        <dbReference type="EMBL" id="QEH36351.1"/>
    </source>
</evidence>
<dbReference type="Proteomes" id="UP000324233">
    <property type="component" value="Chromosome"/>
</dbReference>
<evidence type="ECO:0000313" key="2">
    <source>
        <dbReference type="Proteomes" id="UP000324233"/>
    </source>
</evidence>
<dbReference type="OrthoDB" id="7060908at2"/>
<proteinExistence type="predicted"/>
<gene>
    <name evidence="1" type="ORF">OJF2_49120</name>
</gene>
<dbReference type="RefSeq" id="WP_148596043.1">
    <property type="nucleotide sequence ID" value="NZ_CP042997.1"/>
</dbReference>
<accession>A0A5B9W8L0</accession>
<name>A0A5B9W8L0_9BACT</name>
<evidence type="ECO:0008006" key="3">
    <source>
        <dbReference type="Google" id="ProtNLM"/>
    </source>
</evidence>